<dbReference type="InterPro" id="IPR012338">
    <property type="entry name" value="Beta-lactam/transpept-like"/>
</dbReference>
<dbReference type="PANTHER" id="PTHR43283:SF3">
    <property type="entry name" value="BETA-LACTAMASE FAMILY PROTEIN (AFU_ORTHOLOGUE AFUA_5G07500)"/>
    <property type="match status" value="1"/>
</dbReference>
<dbReference type="InterPro" id="IPR050789">
    <property type="entry name" value="Diverse_Enzym_Activities"/>
</dbReference>
<sequence length="391" mass="44298">MPTEDPLSHAFGAESFTNFNSRFHEIVNERKLSNILTLVSRHGKIVHLDAHGVLDISSKPTVPVQTDSIFRIASMTKPITGVAMMILWEEGKWDLEDLVAKHIPEFKDLKVRDDEELVPQNTPMTMKQLMSHSAGFGRSSDYSELNLREGDLQDMVDVLAKKPLYYQPGKDWRYGPSVDIQGYIIQKLSEQRLDEFFEERLFAPLGMHDTGFWVDPSKSARIARIHRYDEDRTLIPAGDTNVFPTERPKFLAGGGGLYSKIEDYWRFSQMLLNGGEFEGRRYLKASTVELMHTNVLESGVNVTLYSPHTRGLGFGMDFAVILDPKAAKTSQGIHSFYWGGFYGTWFWIDPVNDLVVIGFMQLIDGTKPDGAPEVRELSARLVYEAMGKPKP</sequence>
<proteinExistence type="predicted"/>
<dbReference type="PANTHER" id="PTHR43283">
    <property type="entry name" value="BETA-LACTAMASE-RELATED"/>
    <property type="match status" value="1"/>
</dbReference>
<dbReference type="InterPro" id="IPR001466">
    <property type="entry name" value="Beta-lactam-related"/>
</dbReference>
<organism evidence="2 3">
    <name type="scientific">Tothia fuscella</name>
    <dbReference type="NCBI Taxonomy" id="1048955"/>
    <lineage>
        <taxon>Eukaryota</taxon>
        <taxon>Fungi</taxon>
        <taxon>Dikarya</taxon>
        <taxon>Ascomycota</taxon>
        <taxon>Pezizomycotina</taxon>
        <taxon>Dothideomycetes</taxon>
        <taxon>Pleosporomycetidae</taxon>
        <taxon>Venturiales</taxon>
        <taxon>Cylindrosympodiaceae</taxon>
        <taxon>Tothia</taxon>
    </lineage>
</organism>
<reference evidence="2" key="1">
    <citation type="journal article" date="2020" name="Stud. Mycol.">
        <title>101 Dothideomycetes genomes: a test case for predicting lifestyles and emergence of pathogens.</title>
        <authorList>
            <person name="Haridas S."/>
            <person name="Albert R."/>
            <person name="Binder M."/>
            <person name="Bloem J."/>
            <person name="Labutti K."/>
            <person name="Salamov A."/>
            <person name="Andreopoulos B."/>
            <person name="Baker S."/>
            <person name="Barry K."/>
            <person name="Bills G."/>
            <person name="Bluhm B."/>
            <person name="Cannon C."/>
            <person name="Castanera R."/>
            <person name="Culley D."/>
            <person name="Daum C."/>
            <person name="Ezra D."/>
            <person name="Gonzalez J."/>
            <person name="Henrissat B."/>
            <person name="Kuo A."/>
            <person name="Liang C."/>
            <person name="Lipzen A."/>
            <person name="Lutzoni F."/>
            <person name="Magnuson J."/>
            <person name="Mondo S."/>
            <person name="Nolan M."/>
            <person name="Ohm R."/>
            <person name="Pangilinan J."/>
            <person name="Park H.-J."/>
            <person name="Ramirez L."/>
            <person name="Alfaro M."/>
            <person name="Sun H."/>
            <person name="Tritt A."/>
            <person name="Yoshinaga Y."/>
            <person name="Zwiers L.-H."/>
            <person name="Turgeon B."/>
            <person name="Goodwin S."/>
            <person name="Spatafora J."/>
            <person name="Crous P."/>
            <person name="Grigoriev I."/>
        </authorList>
    </citation>
    <scope>NUCLEOTIDE SEQUENCE</scope>
    <source>
        <strain evidence="2">CBS 130266</strain>
    </source>
</reference>
<evidence type="ECO:0000313" key="3">
    <source>
        <dbReference type="Proteomes" id="UP000800235"/>
    </source>
</evidence>
<feature type="domain" description="Beta-lactamase-related" evidence="1">
    <location>
        <begin position="20"/>
        <end position="361"/>
    </location>
</feature>
<dbReference type="AlphaFoldDB" id="A0A9P4NJA9"/>
<evidence type="ECO:0000313" key="2">
    <source>
        <dbReference type="EMBL" id="KAF2423213.1"/>
    </source>
</evidence>
<dbReference type="Pfam" id="PF00144">
    <property type="entry name" value="Beta-lactamase"/>
    <property type="match status" value="1"/>
</dbReference>
<dbReference type="EMBL" id="MU007084">
    <property type="protein sequence ID" value="KAF2423213.1"/>
    <property type="molecule type" value="Genomic_DNA"/>
</dbReference>
<name>A0A9P4NJA9_9PEZI</name>
<keyword evidence="3" id="KW-1185">Reference proteome</keyword>
<evidence type="ECO:0000259" key="1">
    <source>
        <dbReference type="Pfam" id="PF00144"/>
    </source>
</evidence>
<protein>
    <submittedName>
        <fullName evidence="2">Beta-lactamase/transpeptidase-like protein</fullName>
    </submittedName>
</protein>
<comment type="caution">
    <text evidence="2">The sequence shown here is derived from an EMBL/GenBank/DDBJ whole genome shotgun (WGS) entry which is preliminary data.</text>
</comment>
<accession>A0A9P4NJA9</accession>
<gene>
    <name evidence="2" type="ORF">EJ08DRAFT_652902</name>
</gene>
<dbReference type="Gene3D" id="3.40.710.10">
    <property type="entry name" value="DD-peptidase/beta-lactamase superfamily"/>
    <property type="match status" value="1"/>
</dbReference>
<dbReference type="SUPFAM" id="SSF56601">
    <property type="entry name" value="beta-lactamase/transpeptidase-like"/>
    <property type="match status" value="1"/>
</dbReference>
<dbReference type="OrthoDB" id="5946976at2759"/>
<dbReference type="Proteomes" id="UP000800235">
    <property type="component" value="Unassembled WGS sequence"/>
</dbReference>